<dbReference type="OrthoDB" id="40579at2759"/>
<dbReference type="FunFam" id="3.40.50.1000:FF:000055">
    <property type="entry name" value="Haloacid dehalogenase-like hydrolase family protein"/>
    <property type="match status" value="1"/>
</dbReference>
<keyword evidence="4" id="KW-0460">Magnesium</keyword>
<evidence type="ECO:0000256" key="2">
    <source>
        <dbReference type="ARBA" id="ARBA00022723"/>
    </source>
</evidence>
<dbReference type="Pfam" id="PF00702">
    <property type="entry name" value="Hydrolase"/>
    <property type="match status" value="1"/>
</dbReference>
<gene>
    <name evidence="9" type="ORF">FNV43_RR03221</name>
</gene>
<dbReference type="GO" id="GO:0006114">
    <property type="term" value="P:glycerol biosynthetic process"/>
    <property type="evidence" value="ECO:0007669"/>
    <property type="project" value="UniProtKB-ARBA"/>
</dbReference>
<proteinExistence type="inferred from homology"/>
<dbReference type="GO" id="GO:0046872">
    <property type="term" value="F:metal ion binding"/>
    <property type="evidence" value="ECO:0007669"/>
    <property type="project" value="UniProtKB-KW"/>
</dbReference>
<organism evidence="9 10">
    <name type="scientific">Rhamnella rubrinervis</name>
    <dbReference type="NCBI Taxonomy" id="2594499"/>
    <lineage>
        <taxon>Eukaryota</taxon>
        <taxon>Viridiplantae</taxon>
        <taxon>Streptophyta</taxon>
        <taxon>Embryophyta</taxon>
        <taxon>Tracheophyta</taxon>
        <taxon>Spermatophyta</taxon>
        <taxon>Magnoliopsida</taxon>
        <taxon>eudicotyledons</taxon>
        <taxon>Gunneridae</taxon>
        <taxon>Pentapetalae</taxon>
        <taxon>rosids</taxon>
        <taxon>fabids</taxon>
        <taxon>Rosales</taxon>
        <taxon>Rhamnaceae</taxon>
        <taxon>rhamnoid group</taxon>
        <taxon>Rhamneae</taxon>
        <taxon>Rhamnella</taxon>
    </lineage>
</organism>
<dbReference type="SFLD" id="SFLDS00003">
    <property type="entry name" value="Haloacid_Dehalogenase"/>
    <property type="match status" value="1"/>
</dbReference>
<dbReference type="EMBL" id="VOIH02000002">
    <property type="protein sequence ID" value="KAF3452788.1"/>
    <property type="molecule type" value="Genomic_DNA"/>
</dbReference>
<evidence type="ECO:0000256" key="4">
    <source>
        <dbReference type="ARBA" id="ARBA00022842"/>
    </source>
</evidence>
<evidence type="ECO:0000256" key="8">
    <source>
        <dbReference type="ARBA" id="ARBA00061496"/>
    </source>
</evidence>
<dbReference type="PANTHER" id="PTHR18901">
    <property type="entry name" value="2-DEOXYGLUCOSE-6-PHOSPHATE PHOSPHATASE 2"/>
    <property type="match status" value="1"/>
</dbReference>
<comment type="similarity">
    <text evidence="8">Belongs to the HAD-like hydrolase superfamily. DOG/GPP family.</text>
</comment>
<dbReference type="FunFam" id="1.10.150.240:FF:000001">
    <property type="entry name" value="Haloacid dehalogenase-like hydrolase domain"/>
    <property type="match status" value="1"/>
</dbReference>
<dbReference type="CDD" id="cd07529">
    <property type="entry name" value="HAD_AtGPP-like"/>
    <property type="match status" value="1"/>
</dbReference>
<keyword evidence="10" id="KW-1185">Reference proteome</keyword>
<dbReference type="Gene3D" id="3.40.50.1000">
    <property type="entry name" value="HAD superfamily/HAD-like"/>
    <property type="match status" value="1"/>
</dbReference>
<evidence type="ECO:0000256" key="7">
    <source>
        <dbReference type="ARBA" id="ARBA00049369"/>
    </source>
</evidence>
<protein>
    <recommendedName>
        <fullName evidence="5">glycerol-1-phosphatase</fullName>
        <ecNumber evidence="5">3.1.3.21</ecNumber>
    </recommendedName>
</protein>
<accession>A0A8K0HJI9</accession>
<dbReference type="InterPro" id="IPR023214">
    <property type="entry name" value="HAD_sf"/>
</dbReference>
<evidence type="ECO:0000256" key="5">
    <source>
        <dbReference type="ARBA" id="ARBA00038981"/>
    </source>
</evidence>
<comment type="catalytic activity">
    <reaction evidence="6">
        <text>sn-glycerol 3-phosphate + H2O = glycerol + phosphate</text>
        <dbReference type="Rhea" id="RHEA:66372"/>
        <dbReference type="ChEBI" id="CHEBI:15377"/>
        <dbReference type="ChEBI" id="CHEBI:17754"/>
        <dbReference type="ChEBI" id="CHEBI:43474"/>
        <dbReference type="ChEBI" id="CHEBI:57597"/>
        <dbReference type="EC" id="3.1.3.21"/>
    </reaction>
</comment>
<dbReference type="NCBIfam" id="TIGR01509">
    <property type="entry name" value="HAD-SF-IA-v3"/>
    <property type="match status" value="1"/>
</dbReference>
<dbReference type="GO" id="GO:0043136">
    <property type="term" value="F:sn-glycerol 3-phosphatase activity"/>
    <property type="evidence" value="ECO:0007669"/>
    <property type="project" value="TreeGrafter"/>
</dbReference>
<dbReference type="InterPro" id="IPR023198">
    <property type="entry name" value="PGP-like_dom2"/>
</dbReference>
<dbReference type="Proteomes" id="UP000796880">
    <property type="component" value="Unassembled WGS sequence"/>
</dbReference>
<keyword evidence="3" id="KW-0378">Hydrolase</keyword>
<sequence>MANSSGRKTITHVLFDMDGLLLDTEKFYTEVQEIILARYNKTFDWSLKAKMMGKKALEAARVFVEETGISDSLTAEDFLIEREAMLQSLFPTSELMPGASRLVKHLHAKGIPFCLATGSHRRHFELKTQKHGEVFSLMHHVVLGEDPEVKQGKPSPDIFLAAANRFEGGPINVDEILVFEDAPSGVLAAKNAGMSVVMVPDPRLDISYHDTADQVLSSLLDFKPEDWGLPPFENQVS</sequence>
<dbReference type="SFLD" id="SFLDG01129">
    <property type="entry name" value="C1.5:_HAD__Beta-PGM__Phosphata"/>
    <property type="match status" value="1"/>
</dbReference>
<dbReference type="EC" id="3.1.3.21" evidence="5"/>
<dbReference type="SFLD" id="SFLDG01135">
    <property type="entry name" value="C1.5.6:_HAD__Beta-PGM__Phospha"/>
    <property type="match status" value="1"/>
</dbReference>
<dbReference type="InterPro" id="IPR045228">
    <property type="entry name" value="Gpp1/Gpp2-like"/>
</dbReference>
<dbReference type="AlphaFoldDB" id="A0A8K0HJI9"/>
<comment type="cofactor">
    <cofactor evidence="1">
        <name>Mg(2+)</name>
        <dbReference type="ChEBI" id="CHEBI:18420"/>
    </cofactor>
</comment>
<comment type="catalytic activity">
    <reaction evidence="7">
        <text>sn-glycerol 1-phosphate + H2O = glycerol + phosphate</text>
        <dbReference type="Rhea" id="RHEA:46084"/>
        <dbReference type="ChEBI" id="CHEBI:15377"/>
        <dbReference type="ChEBI" id="CHEBI:17754"/>
        <dbReference type="ChEBI" id="CHEBI:43474"/>
        <dbReference type="ChEBI" id="CHEBI:57685"/>
        <dbReference type="EC" id="3.1.3.21"/>
    </reaction>
</comment>
<dbReference type="SUPFAM" id="SSF56784">
    <property type="entry name" value="HAD-like"/>
    <property type="match status" value="1"/>
</dbReference>
<evidence type="ECO:0000256" key="3">
    <source>
        <dbReference type="ARBA" id="ARBA00022801"/>
    </source>
</evidence>
<evidence type="ECO:0000256" key="6">
    <source>
        <dbReference type="ARBA" id="ARBA00048354"/>
    </source>
</evidence>
<name>A0A8K0HJI9_9ROSA</name>
<dbReference type="InterPro" id="IPR006439">
    <property type="entry name" value="HAD-SF_hydro_IA"/>
</dbReference>
<dbReference type="Gene3D" id="1.10.150.240">
    <property type="entry name" value="Putative phosphatase, domain 2"/>
    <property type="match status" value="1"/>
</dbReference>
<evidence type="ECO:0000256" key="1">
    <source>
        <dbReference type="ARBA" id="ARBA00001946"/>
    </source>
</evidence>
<comment type="caution">
    <text evidence="9">The sequence shown here is derived from an EMBL/GenBank/DDBJ whole genome shotgun (WGS) entry which is preliminary data.</text>
</comment>
<evidence type="ECO:0000313" key="9">
    <source>
        <dbReference type="EMBL" id="KAF3452788.1"/>
    </source>
</evidence>
<keyword evidence="2" id="KW-0479">Metal-binding</keyword>
<evidence type="ECO:0000313" key="10">
    <source>
        <dbReference type="Proteomes" id="UP000796880"/>
    </source>
</evidence>
<dbReference type="PANTHER" id="PTHR18901:SF38">
    <property type="entry name" value="PSEUDOURIDINE-5'-PHOSPHATASE"/>
    <property type="match status" value="1"/>
</dbReference>
<reference evidence="9" key="1">
    <citation type="submission" date="2020-03" db="EMBL/GenBank/DDBJ databases">
        <title>A high-quality chromosome-level genome assembly of a woody plant with both climbing and erect habits, Rhamnella rubrinervis.</title>
        <authorList>
            <person name="Lu Z."/>
            <person name="Yang Y."/>
            <person name="Zhu X."/>
            <person name="Sun Y."/>
        </authorList>
    </citation>
    <scope>NUCLEOTIDE SEQUENCE</scope>
    <source>
        <strain evidence="9">BYM</strain>
        <tissue evidence="9">Leaf</tissue>
    </source>
</reference>
<dbReference type="InterPro" id="IPR036412">
    <property type="entry name" value="HAD-like_sf"/>
</dbReference>